<proteinExistence type="predicted"/>
<evidence type="ECO:0000313" key="1">
    <source>
        <dbReference type="EMBL" id="PDX87049.1"/>
    </source>
</evidence>
<dbReference type="EMBL" id="NOUV01000014">
    <property type="protein sequence ID" value="PDX87049.1"/>
    <property type="molecule type" value="Genomic_DNA"/>
</dbReference>
<organism evidence="1 2">
    <name type="scientific">Faecalibacterium prausnitzii</name>
    <dbReference type="NCBI Taxonomy" id="853"/>
    <lineage>
        <taxon>Bacteria</taxon>
        <taxon>Bacillati</taxon>
        <taxon>Bacillota</taxon>
        <taxon>Clostridia</taxon>
        <taxon>Eubacteriales</taxon>
        <taxon>Oscillospiraceae</taxon>
        <taxon>Faecalibacterium</taxon>
    </lineage>
</organism>
<protein>
    <submittedName>
        <fullName evidence="1">Uncharacterized protein</fullName>
    </submittedName>
</protein>
<sequence length="60" mass="6884">MLYSKAKPRITVFSTNFDATSLTPFRLQCSRSLRCENHSAYSFPSALNFKKSTIIHNMPQ</sequence>
<comment type="caution">
    <text evidence="1">The sequence shown here is derived from an EMBL/GenBank/DDBJ whole genome shotgun (WGS) entry which is preliminary data.</text>
</comment>
<evidence type="ECO:0000313" key="2">
    <source>
        <dbReference type="Proteomes" id="UP000220904"/>
    </source>
</evidence>
<dbReference type="Proteomes" id="UP000220904">
    <property type="component" value="Unassembled WGS sequence"/>
</dbReference>
<gene>
    <name evidence="1" type="ORF">CHR60_10085</name>
</gene>
<name>A0A2A7B6U0_9FIRM</name>
<accession>A0A2A7B6U0</accession>
<dbReference type="AlphaFoldDB" id="A0A2A7B6U0"/>
<reference evidence="1 2" key="1">
    <citation type="journal article" date="2017" name="Front. Microbiol.">
        <title>New Insights into the Diversity of the Genus Faecalibacterium.</title>
        <authorList>
            <person name="Benevides L."/>
            <person name="Burman S."/>
            <person name="Martin R."/>
            <person name="Robert V."/>
            <person name="Thomas M."/>
            <person name="Miquel S."/>
            <person name="Chain F."/>
            <person name="Sokol H."/>
            <person name="Bermudez-Humaran L.G."/>
            <person name="Morrison M."/>
            <person name="Langella P."/>
            <person name="Azevedo V.A."/>
            <person name="Chatel J.M."/>
            <person name="Soares S."/>
        </authorList>
    </citation>
    <scope>NUCLEOTIDE SEQUENCE [LARGE SCALE GENOMIC DNA]</scope>
    <source>
        <strain evidence="1 2">AHMP21</strain>
    </source>
</reference>